<evidence type="ECO:0008006" key="4">
    <source>
        <dbReference type="Google" id="ProtNLM"/>
    </source>
</evidence>
<gene>
    <name evidence="2" type="ORF">VTJ83DRAFT_6416</name>
</gene>
<evidence type="ECO:0000313" key="3">
    <source>
        <dbReference type="Proteomes" id="UP001600064"/>
    </source>
</evidence>
<proteinExistence type="predicted"/>
<keyword evidence="3" id="KW-1185">Reference proteome</keyword>
<organism evidence="2 3">
    <name type="scientific">Remersonia thermophila</name>
    <dbReference type="NCBI Taxonomy" id="72144"/>
    <lineage>
        <taxon>Eukaryota</taxon>
        <taxon>Fungi</taxon>
        <taxon>Dikarya</taxon>
        <taxon>Ascomycota</taxon>
        <taxon>Pezizomycotina</taxon>
        <taxon>Sordariomycetes</taxon>
        <taxon>Sordariomycetidae</taxon>
        <taxon>Sordariales</taxon>
        <taxon>Sordariales incertae sedis</taxon>
        <taxon>Remersonia</taxon>
    </lineage>
</organism>
<feature type="chain" id="PRO_5045949702" description="Hydrophobin" evidence="1">
    <location>
        <begin position="19"/>
        <end position="151"/>
    </location>
</feature>
<dbReference type="GeneID" id="98127769"/>
<reference evidence="2 3" key="1">
    <citation type="journal article" date="2024" name="Commun. Biol.">
        <title>Comparative genomic analysis of thermophilic fungi reveals convergent evolutionary adaptations and gene losses.</title>
        <authorList>
            <person name="Steindorff A.S."/>
            <person name="Aguilar-Pontes M.V."/>
            <person name="Robinson A.J."/>
            <person name="Andreopoulos B."/>
            <person name="LaButti K."/>
            <person name="Kuo A."/>
            <person name="Mondo S."/>
            <person name="Riley R."/>
            <person name="Otillar R."/>
            <person name="Haridas S."/>
            <person name="Lipzen A."/>
            <person name="Grimwood J."/>
            <person name="Schmutz J."/>
            <person name="Clum A."/>
            <person name="Reid I.D."/>
            <person name="Moisan M.C."/>
            <person name="Butler G."/>
            <person name="Nguyen T.T.M."/>
            <person name="Dewar K."/>
            <person name="Conant G."/>
            <person name="Drula E."/>
            <person name="Henrissat B."/>
            <person name="Hansel C."/>
            <person name="Singer S."/>
            <person name="Hutchinson M.I."/>
            <person name="de Vries R.P."/>
            <person name="Natvig D.O."/>
            <person name="Powell A.J."/>
            <person name="Tsang A."/>
            <person name="Grigoriev I.V."/>
        </authorList>
    </citation>
    <scope>NUCLEOTIDE SEQUENCE [LARGE SCALE GENOMIC DNA]</scope>
    <source>
        <strain evidence="2 3">ATCC 22073</strain>
    </source>
</reference>
<dbReference type="Proteomes" id="UP001600064">
    <property type="component" value="Unassembled WGS sequence"/>
</dbReference>
<dbReference type="RefSeq" id="XP_070864043.1">
    <property type="nucleotide sequence ID" value="XM_071013125.1"/>
</dbReference>
<name>A0ABR4D4M8_9PEZI</name>
<accession>A0ABR4D4M8</accession>
<keyword evidence="1" id="KW-0732">Signal</keyword>
<feature type="signal peptide" evidence="1">
    <location>
        <begin position="1"/>
        <end position="18"/>
    </location>
</feature>
<dbReference type="EMBL" id="JAZGUE010000006">
    <property type="protein sequence ID" value="KAL2265316.1"/>
    <property type="molecule type" value="Genomic_DNA"/>
</dbReference>
<sequence>MQLTSAFTLLAAAMTVSALPSPVVGSLGGLSNLGLGGILGGRPTGGRPNTANNDNQGLACQANQVTKCCNEQFVDQTKQAGGLLGGIQSVVGVDLLRELLASKCTDVVNVLGDGPCGAGSHTYCCNVKDGYVQQDGLVNVNLIQTCSPVNL</sequence>
<protein>
    <recommendedName>
        <fullName evidence="4">Hydrophobin</fullName>
    </recommendedName>
</protein>
<evidence type="ECO:0000256" key="1">
    <source>
        <dbReference type="SAM" id="SignalP"/>
    </source>
</evidence>
<comment type="caution">
    <text evidence="2">The sequence shown here is derived from an EMBL/GenBank/DDBJ whole genome shotgun (WGS) entry which is preliminary data.</text>
</comment>
<evidence type="ECO:0000313" key="2">
    <source>
        <dbReference type="EMBL" id="KAL2265316.1"/>
    </source>
</evidence>